<dbReference type="Gene3D" id="3.30.590.20">
    <property type="match status" value="1"/>
</dbReference>
<evidence type="ECO:0000256" key="2">
    <source>
        <dbReference type="ARBA" id="ARBA00022741"/>
    </source>
</evidence>
<proteinExistence type="inferred from homology"/>
<dbReference type="InterPro" id="IPR017809">
    <property type="entry name" value="EgtA_Actinobacteria"/>
</dbReference>
<keyword evidence="9" id="KW-1185">Reference proteome</keyword>
<comment type="pathway">
    <text evidence="5">Amino-acid biosynthesis; ergothioneine biosynthesis.</text>
</comment>
<gene>
    <name evidence="5" type="primary">egtA</name>
    <name evidence="8" type="ORF">SaccyDRAFT_2977</name>
</gene>
<dbReference type="GO" id="GO:0052699">
    <property type="term" value="P:ergothioneine biosynthetic process"/>
    <property type="evidence" value="ECO:0007669"/>
    <property type="project" value="UniProtKB-UniRule"/>
</dbReference>
<evidence type="ECO:0000313" key="8">
    <source>
        <dbReference type="EMBL" id="EHR61819.1"/>
    </source>
</evidence>
<keyword evidence="1 5" id="KW-0436">Ligase</keyword>
<evidence type="ECO:0000256" key="5">
    <source>
        <dbReference type="HAMAP-Rule" id="MF_02034"/>
    </source>
</evidence>
<dbReference type="InterPro" id="IPR035434">
    <property type="entry name" value="GCL_bact_plant"/>
</dbReference>
<dbReference type="OrthoDB" id="9780152at2"/>
<name>H5XJ43_9PSEU</name>
<dbReference type="SUPFAM" id="SSF55931">
    <property type="entry name" value="Glutamine synthetase/guanido kinase"/>
    <property type="match status" value="1"/>
</dbReference>
<evidence type="ECO:0000256" key="4">
    <source>
        <dbReference type="ARBA" id="ARBA00048819"/>
    </source>
</evidence>
<dbReference type="PANTHER" id="PTHR34378:SF1">
    <property type="entry name" value="GLUTAMATE--CYSTEINE LIGASE, CHLOROPLASTIC"/>
    <property type="match status" value="1"/>
</dbReference>
<evidence type="ECO:0000256" key="7">
    <source>
        <dbReference type="SAM" id="MobiDB-lite"/>
    </source>
</evidence>
<sequence length="430" mass="45641">MTAIPVARPGPRDPRRRDVPDTSTEPEEIAARVVSDRAEGEAYVASVCFKHGPPRLLGVELEFTVHDVADPALPLSATRLASALGPHAPTTLVPGSPALPLPSGSTLTLEPGGQVEISTAPAPSFRSLVEVADADLAHVGDLLGAAGLRLGSHGIDAFRSPARLLPTPRYAAMERRFAPLGPGGVTMMCSTAAIQMCVDVGQVHEAPRRWAAAHALGPVLLSLFANSRRHAGADTGFASARWRSVMDTEPCRTVAEQPCDDPAAAWARRVLDTPLMVLRRDGARWDAPAGLTFASWIEGRGPGATLPRPTFGDLDYHLTTLFTPVRPHGYLEIRYLDAQPPEGWVPPAALLAALLSTPSTVDLALELCEPVAGRWADAARFGTDDAALGAAARAVGELGCAALSNLHLPDHTIADIAGAVERRWRRRERE</sequence>
<dbReference type="EC" id="6.3.2.2" evidence="5"/>
<accession>H5XJ43</accession>
<comment type="similarity">
    <text evidence="5 6">Belongs to the glutamate--cysteine ligase type 2 family. EgtA subfamily.</text>
</comment>
<dbReference type="PANTHER" id="PTHR34378">
    <property type="entry name" value="GLUTAMATE--CYSTEINE LIGASE, CHLOROPLASTIC"/>
    <property type="match status" value="1"/>
</dbReference>
<keyword evidence="2 5" id="KW-0547">Nucleotide-binding</keyword>
<dbReference type="AlphaFoldDB" id="H5XJ43"/>
<dbReference type="GO" id="GO:0005524">
    <property type="term" value="F:ATP binding"/>
    <property type="evidence" value="ECO:0007669"/>
    <property type="project" value="UniProtKB-UniRule"/>
</dbReference>
<comment type="catalytic activity">
    <reaction evidence="4 5 6">
        <text>L-cysteine + L-glutamate + ATP = gamma-L-glutamyl-L-cysteine + ADP + phosphate + H(+)</text>
        <dbReference type="Rhea" id="RHEA:13285"/>
        <dbReference type="ChEBI" id="CHEBI:15378"/>
        <dbReference type="ChEBI" id="CHEBI:29985"/>
        <dbReference type="ChEBI" id="CHEBI:30616"/>
        <dbReference type="ChEBI" id="CHEBI:35235"/>
        <dbReference type="ChEBI" id="CHEBI:43474"/>
        <dbReference type="ChEBI" id="CHEBI:58173"/>
        <dbReference type="ChEBI" id="CHEBI:456216"/>
        <dbReference type="EC" id="6.3.2.2"/>
    </reaction>
</comment>
<dbReference type="InterPro" id="IPR014746">
    <property type="entry name" value="Gln_synth/guanido_kin_cat_dom"/>
</dbReference>
<evidence type="ECO:0000313" key="9">
    <source>
        <dbReference type="Proteomes" id="UP000002791"/>
    </source>
</evidence>
<protein>
    <recommendedName>
        <fullName evidence="5">Glutamate--cysteine ligase EgtA</fullName>
        <ecNumber evidence="5">6.3.2.2</ecNumber>
    </recommendedName>
    <alternativeName>
        <fullName evidence="5">Gamma-glutamylcysteine synthase</fullName>
        <shortName evidence="5">GCS</shortName>
        <shortName evidence="5">Gamma-ECS</shortName>
    </alternativeName>
</protein>
<dbReference type="InterPro" id="IPR006336">
    <property type="entry name" value="GCS2"/>
</dbReference>
<feature type="compositionally biased region" description="Basic and acidic residues" evidence="7">
    <location>
        <begin position="10"/>
        <end position="20"/>
    </location>
</feature>
<dbReference type="GO" id="GO:0006750">
    <property type="term" value="P:glutathione biosynthetic process"/>
    <property type="evidence" value="ECO:0007669"/>
    <property type="project" value="UniProtKB-UniRule"/>
</dbReference>
<feature type="region of interest" description="Disordered" evidence="7">
    <location>
        <begin position="1"/>
        <end position="27"/>
    </location>
</feature>
<dbReference type="HAMAP" id="MF_02034">
    <property type="entry name" value="EgtA"/>
    <property type="match status" value="1"/>
</dbReference>
<dbReference type="eggNOG" id="COG3572">
    <property type="taxonomic scope" value="Bacteria"/>
</dbReference>
<evidence type="ECO:0000256" key="1">
    <source>
        <dbReference type="ARBA" id="ARBA00022598"/>
    </source>
</evidence>
<dbReference type="GO" id="GO:0004357">
    <property type="term" value="F:glutamate-cysteine ligase activity"/>
    <property type="evidence" value="ECO:0007669"/>
    <property type="project" value="UniProtKB-UniRule"/>
</dbReference>
<dbReference type="UniPathway" id="UPA01014"/>
<keyword evidence="3 5" id="KW-0067">ATP-binding</keyword>
<dbReference type="STRING" id="882082.SaccyDRAFT_2977"/>
<dbReference type="Pfam" id="PF04107">
    <property type="entry name" value="GCS2"/>
    <property type="match status" value="1"/>
</dbReference>
<organism evidence="8 9">
    <name type="scientific">Saccharomonospora cyanea NA-134</name>
    <dbReference type="NCBI Taxonomy" id="882082"/>
    <lineage>
        <taxon>Bacteria</taxon>
        <taxon>Bacillati</taxon>
        <taxon>Actinomycetota</taxon>
        <taxon>Actinomycetes</taxon>
        <taxon>Pseudonocardiales</taxon>
        <taxon>Pseudonocardiaceae</taxon>
        <taxon>Saccharomonospora</taxon>
    </lineage>
</organism>
<dbReference type="EMBL" id="CM001440">
    <property type="protein sequence ID" value="EHR61819.1"/>
    <property type="molecule type" value="Genomic_DNA"/>
</dbReference>
<dbReference type="Proteomes" id="UP000002791">
    <property type="component" value="Chromosome"/>
</dbReference>
<dbReference type="PIRSF" id="PIRSF017901">
    <property type="entry name" value="GCL"/>
    <property type="match status" value="1"/>
</dbReference>
<comment type="function">
    <text evidence="5">Catalyzes the synthesis of gamma-glutamylcysteine (gamma-GC). This compound is used as substrate for the biosynthesis of the low-molecular thiol compound ergothioneine.</text>
</comment>
<dbReference type="HOGENOM" id="CLU_037109_0_0_11"/>
<reference evidence="8 9" key="1">
    <citation type="submission" date="2011-11" db="EMBL/GenBank/DDBJ databases">
        <title>The Noncontiguous Finished sequence of Saccharomonospora cyanea NA-134.</title>
        <authorList>
            <consortium name="US DOE Joint Genome Institute"/>
            <person name="Lucas S."/>
            <person name="Han J."/>
            <person name="Lapidus A."/>
            <person name="Cheng J.-F."/>
            <person name="Goodwin L."/>
            <person name="Pitluck S."/>
            <person name="Peters L."/>
            <person name="Ovchinnikova G."/>
            <person name="Lu M."/>
            <person name="Detter J.C."/>
            <person name="Han C."/>
            <person name="Tapia R."/>
            <person name="Land M."/>
            <person name="Hauser L."/>
            <person name="Kyrpides N."/>
            <person name="Ivanova N."/>
            <person name="Pagani I."/>
            <person name="Brambilla E.-M."/>
            <person name="Klenk H.-P."/>
            <person name="Woyke T."/>
        </authorList>
    </citation>
    <scope>NUCLEOTIDE SEQUENCE [LARGE SCALE GENOMIC DNA]</scope>
    <source>
        <strain evidence="8 9">NA-134</strain>
    </source>
</reference>
<dbReference type="RefSeq" id="WP_005457184.1">
    <property type="nucleotide sequence ID" value="NZ_CM001440.1"/>
</dbReference>
<evidence type="ECO:0000256" key="6">
    <source>
        <dbReference type="PIRNR" id="PIRNR017901"/>
    </source>
</evidence>
<evidence type="ECO:0000256" key="3">
    <source>
        <dbReference type="ARBA" id="ARBA00022840"/>
    </source>
</evidence>